<feature type="domain" description="HTH bat-type" evidence="1">
    <location>
        <begin position="171"/>
        <end position="222"/>
    </location>
</feature>
<gene>
    <name evidence="2" type="ORF">FGW20_05245</name>
</gene>
<comment type="caution">
    <text evidence="2">The sequence shown here is derived from an EMBL/GenBank/DDBJ whole genome shotgun (WGS) entry which is preliminary data.</text>
</comment>
<proteinExistence type="predicted"/>
<dbReference type="Pfam" id="PF04967">
    <property type="entry name" value="HTH_10"/>
    <property type="match status" value="1"/>
</dbReference>
<evidence type="ECO:0000313" key="2">
    <source>
        <dbReference type="EMBL" id="MDN7012455.1"/>
    </source>
</evidence>
<sequence length="229" mass="26177">MIIEVCLKDMLKGLLMDAPATGTRDLIQAMERFMDGIESIKPVEMLKVDLERGEKVVVADITMKEGYTIDDIEFSEILGSIEVLKTKGRTHTCFVWYVVQDGFLRQKMHEFALDVIWTSSTYKPHNVIAYTCIGDAENLNKVLRLMSTYGEVRNVIFEEATFSENHLLSQLTPRQRDLLIAANRYGYYMYPRKINSQQLAEKLGISKATAIEHLRKAEARLISTLLTGY</sequence>
<protein>
    <submittedName>
        <fullName evidence="2">Helix-turn-helix domain-containing protein</fullName>
    </submittedName>
</protein>
<keyword evidence="3" id="KW-1185">Reference proteome</keyword>
<accession>A0ABT8M392</accession>
<dbReference type="InterPro" id="IPR007050">
    <property type="entry name" value="HTH_bacterioopsin"/>
</dbReference>
<dbReference type="Proteomes" id="UP001168423">
    <property type="component" value="Unassembled WGS sequence"/>
</dbReference>
<organism evidence="2 3">
    <name type="scientific">Methanoculleus methanifontis</name>
    <dbReference type="NCBI Taxonomy" id="2584086"/>
    <lineage>
        <taxon>Archaea</taxon>
        <taxon>Methanobacteriati</taxon>
        <taxon>Methanobacteriota</taxon>
        <taxon>Stenosarchaea group</taxon>
        <taxon>Methanomicrobia</taxon>
        <taxon>Methanomicrobiales</taxon>
        <taxon>Methanomicrobiaceae</taxon>
        <taxon>Methanoculleus</taxon>
    </lineage>
</organism>
<dbReference type="PANTHER" id="PTHR34236:SF1">
    <property type="entry name" value="DIMETHYL SULFOXIDE REDUCTASE TRANSCRIPTIONAL ACTIVATOR"/>
    <property type="match status" value="1"/>
</dbReference>
<dbReference type="PANTHER" id="PTHR34236">
    <property type="entry name" value="DIMETHYL SULFOXIDE REDUCTASE TRANSCRIPTIONAL ACTIVATOR"/>
    <property type="match status" value="1"/>
</dbReference>
<evidence type="ECO:0000259" key="1">
    <source>
        <dbReference type="Pfam" id="PF04967"/>
    </source>
</evidence>
<reference evidence="2" key="1">
    <citation type="submission" date="2019-05" db="EMBL/GenBank/DDBJ databases">
        <title>Isolation and characterization of methanogens from the cold seep sediment at Four-Way Closure Ridge.</title>
        <authorList>
            <person name="You Y.-T."/>
            <person name="Chen S.-C."/>
            <person name="Zhang W.-L."/>
            <person name="Lai M.-C."/>
        </authorList>
    </citation>
    <scope>NUCLEOTIDE SEQUENCE</scope>
    <source>
        <strain evidence="2">FWC-SCC3</strain>
    </source>
</reference>
<dbReference type="EMBL" id="VCYI01000005">
    <property type="protein sequence ID" value="MDN7012455.1"/>
    <property type="molecule type" value="Genomic_DNA"/>
</dbReference>
<dbReference type="InterPro" id="IPR036388">
    <property type="entry name" value="WH-like_DNA-bd_sf"/>
</dbReference>
<dbReference type="Gene3D" id="1.10.10.10">
    <property type="entry name" value="Winged helix-like DNA-binding domain superfamily/Winged helix DNA-binding domain"/>
    <property type="match status" value="1"/>
</dbReference>
<name>A0ABT8M392_9EURY</name>
<evidence type="ECO:0000313" key="3">
    <source>
        <dbReference type="Proteomes" id="UP001168423"/>
    </source>
</evidence>